<evidence type="ECO:0000256" key="9">
    <source>
        <dbReference type="ARBA" id="ARBA00074449"/>
    </source>
</evidence>
<dbReference type="PROSITE" id="PS01010">
    <property type="entry name" value="CRISP_2"/>
    <property type="match status" value="1"/>
</dbReference>
<dbReference type="RefSeq" id="XP_004846729.1">
    <property type="nucleotide sequence ID" value="XM_004846672.3"/>
</dbReference>
<dbReference type="InterPro" id="IPR035940">
    <property type="entry name" value="CAP_sf"/>
</dbReference>
<comment type="function">
    <text evidence="7">May inhibit cardiomyocyte growth.</text>
</comment>
<dbReference type="CTD" id="221476"/>
<dbReference type="Pfam" id="PF00188">
    <property type="entry name" value="CAP"/>
    <property type="match status" value="1"/>
</dbReference>
<reference evidence="15" key="2">
    <citation type="submission" date="2025-04" db="UniProtKB">
        <authorList>
            <consortium name="RefSeq"/>
        </authorList>
    </citation>
    <scope>IDENTIFICATION</scope>
</reference>
<organism evidence="13">
    <name type="scientific">Heterocephalus glaber</name>
    <name type="common">Naked mole rat</name>
    <dbReference type="NCBI Taxonomy" id="10181"/>
    <lineage>
        <taxon>Eukaryota</taxon>
        <taxon>Metazoa</taxon>
        <taxon>Chordata</taxon>
        <taxon>Craniata</taxon>
        <taxon>Vertebrata</taxon>
        <taxon>Euteleostomi</taxon>
        <taxon>Mammalia</taxon>
        <taxon>Eutheria</taxon>
        <taxon>Euarchontoglires</taxon>
        <taxon>Glires</taxon>
        <taxon>Rodentia</taxon>
        <taxon>Hystricomorpha</taxon>
        <taxon>Bathyergidae</taxon>
        <taxon>Heterocephalus</taxon>
    </lineage>
</organism>
<keyword evidence="5 11" id="KW-0732">Signal</keyword>
<evidence type="ECO:0000256" key="4">
    <source>
        <dbReference type="ARBA" id="ARBA00022690"/>
    </source>
</evidence>
<dbReference type="SMART" id="SM00198">
    <property type="entry name" value="SCP"/>
    <property type="match status" value="1"/>
</dbReference>
<feature type="chain" id="PRO_5044545154" description="Peptidase inhibitor 16" evidence="11">
    <location>
        <begin position="27"/>
        <end position="478"/>
    </location>
</feature>
<dbReference type="CDD" id="cd05559">
    <property type="entry name" value="CAP_PI16_HrTT-1"/>
    <property type="match status" value="1"/>
</dbReference>
<dbReference type="FunFam" id="3.40.33.10:FF:000011">
    <property type="entry name" value="Peptidase inhibitor 16"/>
    <property type="match status" value="1"/>
</dbReference>
<feature type="domain" description="SCP" evidence="12">
    <location>
        <begin position="30"/>
        <end position="172"/>
    </location>
</feature>
<comment type="subunit">
    <text evidence="8">Interacts with PSP94/MSMB.</text>
</comment>
<evidence type="ECO:0000313" key="13">
    <source>
        <dbReference type="EMBL" id="JAN96659.1"/>
    </source>
</evidence>
<feature type="compositionally biased region" description="Low complexity" evidence="10">
    <location>
        <begin position="412"/>
        <end position="425"/>
    </location>
</feature>
<evidence type="ECO:0000256" key="1">
    <source>
        <dbReference type="ARBA" id="ARBA00004613"/>
    </source>
</evidence>
<sequence>MGPCGLQALLLLPPLLLLVTTGPAAALKEDERQLMVQLHNLYRAQVSPPASDMLRMRWDPELAAFAKAHAQKCVWSHNKDRGRRGENLFGITDEGLDVPLAVEEWHRERQHYNLSAASCAAGQMCGHYTQVVWGKTERIGCGSHFCETLQGVEENNIHLLVCNYEPPGNVKGERPYREGTPCSECPPGYRCENALCEPIRAPEEEQDLPPLLTEVPPTVRAEASDPGKTLTRSLATERPRSSPSFSVPRVSGSLATMALPAVGTKVPPSLATEEPVSMAIETLPSLSSAVPSVSATPTLLSSKDGPGVLPGSTRVPVLRATEEVAPKTSASPARPESSRNPKGELLPLALDEVEAEAELPPSSEVLAFIPPAQGEAEAEAELPPPSEALATVFPAQAKPGELQATLDRPGHAKSLPSLPSDSASDTAKAGRTLALHSSFPGAEGPESPGGEPRQSTGHARTPALGLLLLAPLLWAGLL</sequence>
<keyword evidence="4" id="KW-0646">Protease inhibitor</keyword>
<dbReference type="Gene3D" id="3.40.33.10">
    <property type="entry name" value="CAP"/>
    <property type="match status" value="1"/>
</dbReference>
<dbReference type="GO" id="GO:0005576">
    <property type="term" value="C:extracellular region"/>
    <property type="evidence" value="ECO:0007669"/>
    <property type="project" value="UniProtKB-SubCell"/>
</dbReference>
<gene>
    <name evidence="13" type="primary">PI16</name>
    <name evidence="15" type="synonym">Pi16</name>
</gene>
<dbReference type="EMBL" id="GEBF01006973">
    <property type="protein sequence ID" value="JAN96659.1"/>
    <property type="molecule type" value="Transcribed_RNA"/>
</dbReference>
<name>A0A0P6IX55_HETGA</name>
<comment type="similarity">
    <text evidence="2">Belongs to the CRISP family.</text>
</comment>
<keyword evidence="3" id="KW-0964">Secreted</keyword>
<protein>
    <recommendedName>
        <fullName evidence="9">Peptidase inhibitor 16</fullName>
    </recommendedName>
</protein>
<dbReference type="SUPFAM" id="SSF55797">
    <property type="entry name" value="PR-1-like"/>
    <property type="match status" value="1"/>
</dbReference>
<dbReference type="GeneID" id="101708997"/>
<dbReference type="GO" id="GO:0030414">
    <property type="term" value="F:peptidase inhibitor activity"/>
    <property type="evidence" value="ECO:0007669"/>
    <property type="project" value="UniProtKB-KW"/>
</dbReference>
<evidence type="ECO:0000256" key="3">
    <source>
        <dbReference type="ARBA" id="ARBA00022525"/>
    </source>
</evidence>
<evidence type="ECO:0000256" key="8">
    <source>
        <dbReference type="ARBA" id="ARBA00063504"/>
    </source>
</evidence>
<feature type="region of interest" description="Disordered" evidence="10">
    <location>
        <begin position="220"/>
        <end position="249"/>
    </location>
</feature>
<feature type="region of interest" description="Disordered" evidence="10">
    <location>
        <begin position="296"/>
        <end position="343"/>
    </location>
</feature>
<dbReference type="PRINTS" id="PR00837">
    <property type="entry name" value="V5TPXLIKE"/>
</dbReference>
<dbReference type="InterPro" id="IPR001283">
    <property type="entry name" value="CRISP-related"/>
</dbReference>
<evidence type="ECO:0000256" key="11">
    <source>
        <dbReference type="SAM" id="SignalP"/>
    </source>
</evidence>
<evidence type="ECO:0000313" key="15">
    <source>
        <dbReference type="RefSeq" id="XP_004846729.1"/>
    </source>
</evidence>
<dbReference type="KEGG" id="hgl:101708997"/>
<evidence type="ECO:0000256" key="7">
    <source>
        <dbReference type="ARBA" id="ARBA00058129"/>
    </source>
</evidence>
<keyword evidence="14" id="KW-1185">Reference proteome</keyword>
<evidence type="ECO:0000313" key="14">
    <source>
        <dbReference type="Proteomes" id="UP000694906"/>
    </source>
</evidence>
<feature type="region of interest" description="Disordered" evidence="10">
    <location>
        <begin position="406"/>
        <end position="458"/>
    </location>
</feature>
<keyword evidence="6" id="KW-0325">Glycoprotein</keyword>
<dbReference type="Proteomes" id="UP000694906">
    <property type="component" value="Unplaced"/>
</dbReference>
<evidence type="ECO:0000256" key="5">
    <source>
        <dbReference type="ARBA" id="ARBA00022729"/>
    </source>
</evidence>
<evidence type="ECO:0000256" key="6">
    <source>
        <dbReference type="ARBA" id="ARBA00023180"/>
    </source>
</evidence>
<dbReference type="AlphaFoldDB" id="A0A0P6IX55"/>
<evidence type="ECO:0000259" key="12">
    <source>
        <dbReference type="SMART" id="SM00198"/>
    </source>
</evidence>
<evidence type="ECO:0000256" key="10">
    <source>
        <dbReference type="SAM" id="MobiDB-lite"/>
    </source>
</evidence>
<dbReference type="PANTHER" id="PTHR10334">
    <property type="entry name" value="CYSTEINE-RICH SECRETORY PROTEIN-RELATED"/>
    <property type="match status" value="1"/>
</dbReference>
<reference evidence="13" key="1">
    <citation type="submission" date="2015-10" db="EMBL/GenBank/DDBJ databases">
        <title>FRAMA: From RNA-seq data to annotated mRNA assemblies.</title>
        <authorList>
            <person name="Bens M."/>
            <person name="Sahm A."/>
            <person name="Jahn N."/>
            <person name="Morhart M."/>
            <person name="Holtze S."/>
            <person name="Hildebrandt T.B."/>
            <person name="Platzer M."/>
            <person name="Szafranski K."/>
        </authorList>
    </citation>
    <scope>NUCLEOTIDE SEQUENCE</scope>
    <source>
        <tissue evidence="13">Skin</tissue>
    </source>
</reference>
<comment type="subcellular location">
    <subcellularLocation>
        <location evidence="1">Secreted</location>
    </subcellularLocation>
</comment>
<dbReference type="InterPro" id="IPR018244">
    <property type="entry name" value="Allrgn_V5/Tpx1_CS"/>
</dbReference>
<accession>A0A0P6IX55</accession>
<evidence type="ECO:0000256" key="2">
    <source>
        <dbReference type="ARBA" id="ARBA00009923"/>
    </source>
</evidence>
<proteinExistence type="inferred from homology"/>
<dbReference type="PROSITE" id="PS01009">
    <property type="entry name" value="CRISP_1"/>
    <property type="match status" value="1"/>
</dbReference>
<feature type="compositionally biased region" description="Low complexity" evidence="10">
    <location>
        <begin position="437"/>
        <end position="452"/>
    </location>
</feature>
<dbReference type="InterPro" id="IPR014044">
    <property type="entry name" value="CAP_dom"/>
</dbReference>
<dbReference type="OrthoDB" id="337038at2759"/>
<feature type="signal peptide" evidence="11">
    <location>
        <begin position="1"/>
        <end position="26"/>
    </location>
</feature>